<keyword evidence="2" id="KW-1185">Reference proteome</keyword>
<sequence>MAAGLGFRFAVMFPATSGIEGRQRDVPLAFRVCFAIFLLEEARTKKLKTLFISAAATFTVYDFQPRRGSYLKVETFNLFRLGLGKECFKLAIGMEDNNNQQHIAAAAEEKGKALEEEEDNRITGGGGDGGSASMAVVVVVLPPDIVEGEVLTRLPVKSLMRFKCVSKLWCSTISNPSFSKSRYTPASGLFIIAYPPDNNNRCRDSSSSLRCFYATLPCPPPIIGGEGEKVAVVAEEEEEHHQFTNLPMCKYKYKFSGATQVINGLFCLFADHHAWVCSISTGEIRKLTPYCLDQLLAEIACNYYFGFVATSNEYKLLKLCTRRLFNERDCAVLTLGKDTLWRTRLRNYSDYPPEPEIYVAGDSIYIDGTLYCWSGMDFCSGELIAFSFQDESFQVIGPPPRASTTLVDPSGLVLLQFRGHFAVAKEKNFGGLVDRELELWVLEQSTPSSYKWYYEVINIPQDFPYLGFSFLGNLPPTGEMLLTSFATDHESAVPVYSYDHTKGKFEKFIIGKFPSSPYPAAAASIPKDTNKLRIWYYEEDITPLKDLIPIVKRNKKKKKQKSLTYNRFPFLFDNLTAFLASFDK</sequence>
<evidence type="ECO:0000313" key="2">
    <source>
        <dbReference type="Proteomes" id="UP000828048"/>
    </source>
</evidence>
<proteinExistence type="predicted"/>
<gene>
    <name evidence="1" type="ORF">Vadar_000738</name>
</gene>
<reference evidence="1 2" key="1">
    <citation type="journal article" date="2021" name="Hortic Res">
        <title>High-quality reference genome and annotation aids understanding of berry development for evergreen blueberry (Vaccinium darrowii).</title>
        <authorList>
            <person name="Yu J."/>
            <person name="Hulse-Kemp A.M."/>
            <person name="Babiker E."/>
            <person name="Staton M."/>
        </authorList>
    </citation>
    <scope>NUCLEOTIDE SEQUENCE [LARGE SCALE GENOMIC DNA]</scope>
    <source>
        <strain evidence="2">cv. NJ 8807/NJ 8810</strain>
        <tissue evidence="1">Young leaf</tissue>
    </source>
</reference>
<name>A0ACB7XMA8_9ERIC</name>
<evidence type="ECO:0000313" key="1">
    <source>
        <dbReference type="EMBL" id="KAH7842039.1"/>
    </source>
</evidence>
<protein>
    <submittedName>
        <fullName evidence="1">Uncharacterized protein</fullName>
    </submittedName>
</protein>
<dbReference type="Proteomes" id="UP000828048">
    <property type="component" value="Chromosome 1"/>
</dbReference>
<comment type="caution">
    <text evidence="1">The sequence shown here is derived from an EMBL/GenBank/DDBJ whole genome shotgun (WGS) entry which is preliminary data.</text>
</comment>
<organism evidence="1 2">
    <name type="scientific">Vaccinium darrowii</name>
    <dbReference type="NCBI Taxonomy" id="229202"/>
    <lineage>
        <taxon>Eukaryota</taxon>
        <taxon>Viridiplantae</taxon>
        <taxon>Streptophyta</taxon>
        <taxon>Embryophyta</taxon>
        <taxon>Tracheophyta</taxon>
        <taxon>Spermatophyta</taxon>
        <taxon>Magnoliopsida</taxon>
        <taxon>eudicotyledons</taxon>
        <taxon>Gunneridae</taxon>
        <taxon>Pentapetalae</taxon>
        <taxon>asterids</taxon>
        <taxon>Ericales</taxon>
        <taxon>Ericaceae</taxon>
        <taxon>Vaccinioideae</taxon>
        <taxon>Vaccinieae</taxon>
        <taxon>Vaccinium</taxon>
    </lineage>
</organism>
<dbReference type="EMBL" id="CM037151">
    <property type="protein sequence ID" value="KAH7842039.1"/>
    <property type="molecule type" value="Genomic_DNA"/>
</dbReference>
<accession>A0ACB7XMA8</accession>